<dbReference type="AlphaFoldDB" id="A0A1I2MJI8"/>
<evidence type="ECO:0008006" key="3">
    <source>
        <dbReference type="Google" id="ProtNLM"/>
    </source>
</evidence>
<protein>
    <recommendedName>
        <fullName evidence="3">C2H2-type domain-containing protein</fullName>
    </recommendedName>
</protein>
<dbReference type="RefSeq" id="WP_092888659.1">
    <property type="nucleotide sequence ID" value="NZ_FOOQ01000001.1"/>
</dbReference>
<reference evidence="2" key="1">
    <citation type="submission" date="2016-10" db="EMBL/GenBank/DDBJ databases">
        <authorList>
            <person name="Varghese N."/>
            <person name="Submissions S."/>
        </authorList>
    </citation>
    <scope>NUCLEOTIDE SEQUENCE [LARGE SCALE GENOMIC DNA]</scope>
    <source>
        <strain evidence="2">CGMCC 1.7739</strain>
    </source>
</reference>
<organism evidence="1 2">
    <name type="scientific">Halopelagius inordinatus</name>
    <dbReference type="NCBI Taxonomy" id="553467"/>
    <lineage>
        <taxon>Archaea</taxon>
        <taxon>Methanobacteriati</taxon>
        <taxon>Methanobacteriota</taxon>
        <taxon>Stenosarchaea group</taxon>
        <taxon>Halobacteria</taxon>
        <taxon>Halobacteriales</taxon>
        <taxon>Haloferacaceae</taxon>
    </lineage>
</organism>
<proteinExistence type="predicted"/>
<sequence length="100" mass="11399">MTLWKCGIEGCEGRFEDAESAVIHQTTEHERHECKVCGAIVPEGYFAIRHTFEEHSRAEFVRAYDADSSAVREREEVKAAIEEQVDLERMVSDLKEQGAL</sequence>
<accession>A0A1I2MJI8</accession>
<evidence type="ECO:0000313" key="1">
    <source>
        <dbReference type="EMBL" id="SFF91685.1"/>
    </source>
</evidence>
<dbReference type="Proteomes" id="UP000198876">
    <property type="component" value="Unassembled WGS sequence"/>
</dbReference>
<gene>
    <name evidence="1" type="ORF">SAMN04488063_0785</name>
</gene>
<evidence type="ECO:0000313" key="2">
    <source>
        <dbReference type="Proteomes" id="UP000198876"/>
    </source>
</evidence>
<dbReference type="EMBL" id="FOOQ01000001">
    <property type="protein sequence ID" value="SFF91685.1"/>
    <property type="molecule type" value="Genomic_DNA"/>
</dbReference>
<keyword evidence="2" id="KW-1185">Reference proteome</keyword>
<dbReference type="OrthoDB" id="311125at2157"/>
<dbReference type="InterPro" id="IPR055987">
    <property type="entry name" value="DUF7565"/>
</dbReference>
<name>A0A1I2MJI8_9EURY</name>
<dbReference type="Pfam" id="PF24446">
    <property type="entry name" value="DUF7565"/>
    <property type="match status" value="1"/>
</dbReference>